<dbReference type="Gene3D" id="1.10.10.60">
    <property type="entry name" value="Homeodomain-like"/>
    <property type="match status" value="1"/>
</dbReference>
<feature type="region of interest" description="Disordered" evidence="6">
    <location>
        <begin position="1"/>
        <end position="43"/>
    </location>
</feature>
<evidence type="ECO:0000313" key="8">
    <source>
        <dbReference type="EMBL" id="NHC13307.1"/>
    </source>
</evidence>
<keyword evidence="4" id="KW-0804">Transcription</keyword>
<evidence type="ECO:0000256" key="5">
    <source>
        <dbReference type="PROSITE-ProRule" id="PRU00335"/>
    </source>
</evidence>
<proteinExistence type="predicted"/>
<accession>A0ABX0GUG4</accession>
<dbReference type="InterPro" id="IPR001647">
    <property type="entry name" value="HTH_TetR"/>
</dbReference>
<sequence length="256" mass="28017">MTEGTMTEGAVTADDAGSSGAREIDGVDDVDAGERPQRVTRRRAETRRRLLDAALDVFAERGLRGATVEEVCERAGYTRGAFYSNFRTLDELMLALWEAKVEEALESLRAALLGFPADVDATPTQSAAGDTDESPDPDEVLDAAVEAFLASVPVDRRWWLVSTEFLVHAARNEEAGRALQAHRDRFTAQFVDLLTKAMQGAGRELVTPPDLAARVLIAFHDGALMQSFLDAEEAPLGRLERQAFPALLRSMSVVRR</sequence>
<dbReference type="PRINTS" id="PR00455">
    <property type="entry name" value="HTHTETR"/>
</dbReference>
<dbReference type="EMBL" id="JAANNP010000002">
    <property type="protein sequence ID" value="NHC13307.1"/>
    <property type="molecule type" value="Genomic_DNA"/>
</dbReference>
<gene>
    <name evidence="8" type="ORF">G9H71_05875</name>
</gene>
<dbReference type="InterPro" id="IPR039538">
    <property type="entry name" value="BetI_C"/>
</dbReference>
<evidence type="ECO:0000313" key="9">
    <source>
        <dbReference type="Proteomes" id="UP000800981"/>
    </source>
</evidence>
<dbReference type="InterPro" id="IPR009057">
    <property type="entry name" value="Homeodomain-like_sf"/>
</dbReference>
<keyword evidence="2" id="KW-0805">Transcription regulation</keyword>
<reference evidence="8 9" key="1">
    <citation type="submission" date="2020-03" db="EMBL/GenBank/DDBJ databases">
        <title>Two novel Motilibacter sp.</title>
        <authorList>
            <person name="Liu S."/>
        </authorList>
    </citation>
    <scope>NUCLEOTIDE SEQUENCE [LARGE SCALE GENOMIC DNA]</scope>
    <source>
        <strain evidence="8 9">E257</strain>
    </source>
</reference>
<keyword evidence="9" id="KW-1185">Reference proteome</keyword>
<comment type="caution">
    <text evidence="8">The sequence shown here is derived from an EMBL/GenBank/DDBJ whole genome shotgun (WGS) entry which is preliminary data.</text>
</comment>
<dbReference type="PROSITE" id="PS50977">
    <property type="entry name" value="HTH_TETR_2"/>
    <property type="match status" value="1"/>
</dbReference>
<evidence type="ECO:0000256" key="4">
    <source>
        <dbReference type="ARBA" id="ARBA00023163"/>
    </source>
</evidence>
<dbReference type="PANTHER" id="PTHR30055:SF241">
    <property type="entry name" value="TRANSCRIPTIONAL REGULATORY PROTEIN"/>
    <property type="match status" value="1"/>
</dbReference>
<organism evidence="8 9">
    <name type="scientific">Motilibacter deserti</name>
    <dbReference type="NCBI Taxonomy" id="2714956"/>
    <lineage>
        <taxon>Bacteria</taxon>
        <taxon>Bacillati</taxon>
        <taxon>Actinomycetota</taxon>
        <taxon>Actinomycetes</taxon>
        <taxon>Motilibacterales</taxon>
        <taxon>Motilibacteraceae</taxon>
        <taxon>Motilibacter</taxon>
    </lineage>
</organism>
<dbReference type="Pfam" id="PF13977">
    <property type="entry name" value="TetR_C_6"/>
    <property type="match status" value="1"/>
</dbReference>
<protein>
    <submittedName>
        <fullName evidence="8">Helix-turn-helix transcriptional regulator</fullName>
    </submittedName>
</protein>
<evidence type="ECO:0000256" key="6">
    <source>
        <dbReference type="SAM" id="MobiDB-lite"/>
    </source>
</evidence>
<name>A0ABX0GUG4_9ACTN</name>
<dbReference type="PANTHER" id="PTHR30055">
    <property type="entry name" value="HTH-TYPE TRANSCRIPTIONAL REGULATOR RUTR"/>
    <property type="match status" value="1"/>
</dbReference>
<keyword evidence="3 5" id="KW-0238">DNA-binding</keyword>
<dbReference type="Gene3D" id="1.10.357.10">
    <property type="entry name" value="Tetracycline Repressor, domain 2"/>
    <property type="match status" value="1"/>
</dbReference>
<feature type="domain" description="HTH tetR-type" evidence="7">
    <location>
        <begin position="44"/>
        <end position="104"/>
    </location>
</feature>
<keyword evidence="1" id="KW-0678">Repressor</keyword>
<dbReference type="SUPFAM" id="SSF48498">
    <property type="entry name" value="Tetracyclin repressor-like, C-terminal domain"/>
    <property type="match status" value="1"/>
</dbReference>
<dbReference type="Proteomes" id="UP000800981">
    <property type="component" value="Unassembled WGS sequence"/>
</dbReference>
<dbReference type="RefSeq" id="WP_166279516.1">
    <property type="nucleotide sequence ID" value="NZ_JAANNP010000002.1"/>
</dbReference>
<evidence type="ECO:0000256" key="3">
    <source>
        <dbReference type="ARBA" id="ARBA00023125"/>
    </source>
</evidence>
<evidence type="ECO:0000256" key="1">
    <source>
        <dbReference type="ARBA" id="ARBA00022491"/>
    </source>
</evidence>
<dbReference type="SUPFAM" id="SSF46689">
    <property type="entry name" value="Homeodomain-like"/>
    <property type="match status" value="1"/>
</dbReference>
<feature type="DNA-binding region" description="H-T-H motif" evidence="5">
    <location>
        <begin position="67"/>
        <end position="86"/>
    </location>
</feature>
<evidence type="ECO:0000256" key="2">
    <source>
        <dbReference type="ARBA" id="ARBA00023015"/>
    </source>
</evidence>
<dbReference type="Pfam" id="PF00440">
    <property type="entry name" value="TetR_N"/>
    <property type="match status" value="1"/>
</dbReference>
<dbReference type="InterPro" id="IPR036271">
    <property type="entry name" value="Tet_transcr_reg_TetR-rel_C_sf"/>
</dbReference>
<dbReference type="InterPro" id="IPR050109">
    <property type="entry name" value="HTH-type_TetR-like_transc_reg"/>
</dbReference>
<evidence type="ECO:0000259" key="7">
    <source>
        <dbReference type="PROSITE" id="PS50977"/>
    </source>
</evidence>